<dbReference type="Pfam" id="PF10617">
    <property type="entry name" value="DUF2474"/>
    <property type="match status" value="1"/>
</dbReference>
<dbReference type="Proteomes" id="UP001240639">
    <property type="component" value="Unassembled WGS sequence"/>
</dbReference>
<keyword evidence="1" id="KW-0472">Membrane</keyword>
<keyword evidence="1" id="KW-1133">Transmembrane helix</keyword>
<proteinExistence type="predicted"/>
<feature type="transmembrane region" description="Helical" evidence="1">
    <location>
        <begin position="12"/>
        <end position="38"/>
    </location>
</feature>
<reference evidence="2 3" key="1">
    <citation type="submission" date="2023-08" db="EMBL/GenBank/DDBJ databases">
        <title>genomic of G39.</title>
        <authorList>
            <person name="Wang Y."/>
        </authorList>
    </citation>
    <scope>NUCLEOTIDE SEQUENCE [LARGE SCALE GENOMIC DNA]</scope>
    <source>
        <strain evidence="2 3">G39</strain>
    </source>
</reference>
<evidence type="ECO:0000256" key="1">
    <source>
        <dbReference type="SAM" id="Phobius"/>
    </source>
</evidence>
<keyword evidence="1" id="KW-0812">Transmembrane</keyword>
<accession>A0ABT9HNT4</accession>
<protein>
    <submittedName>
        <fullName evidence="2">DUF2474 domain-containing protein</fullName>
    </submittedName>
</protein>
<organism evidence="2 3">
    <name type="scientific">Qipengyuania profundimaris</name>
    <dbReference type="NCBI Taxonomy" id="3067652"/>
    <lineage>
        <taxon>Bacteria</taxon>
        <taxon>Pseudomonadati</taxon>
        <taxon>Pseudomonadota</taxon>
        <taxon>Alphaproteobacteria</taxon>
        <taxon>Sphingomonadales</taxon>
        <taxon>Erythrobacteraceae</taxon>
        <taxon>Qipengyuania</taxon>
    </lineage>
</organism>
<keyword evidence="3" id="KW-1185">Reference proteome</keyword>
<sequence>MPGEPSAPLWKRLAWMAAIWSGSVAVLGVVASLIRWWIMPS</sequence>
<dbReference type="EMBL" id="JAVAIM010000001">
    <property type="protein sequence ID" value="MDP4574808.1"/>
    <property type="molecule type" value="Genomic_DNA"/>
</dbReference>
<comment type="caution">
    <text evidence="2">The sequence shown here is derived from an EMBL/GenBank/DDBJ whole genome shotgun (WGS) entry which is preliminary data.</text>
</comment>
<dbReference type="RefSeq" id="WP_305932178.1">
    <property type="nucleotide sequence ID" value="NZ_JAVAIM010000001.1"/>
</dbReference>
<gene>
    <name evidence="2" type="ORF">Q9K02_06595</name>
</gene>
<evidence type="ECO:0000313" key="2">
    <source>
        <dbReference type="EMBL" id="MDP4574808.1"/>
    </source>
</evidence>
<name>A0ABT9HNT4_9SPHN</name>
<evidence type="ECO:0000313" key="3">
    <source>
        <dbReference type="Proteomes" id="UP001240639"/>
    </source>
</evidence>
<dbReference type="InterPro" id="IPR018895">
    <property type="entry name" value="DUF2474"/>
</dbReference>